<dbReference type="InterPro" id="IPR043502">
    <property type="entry name" value="DNA/RNA_pol_sf"/>
</dbReference>
<dbReference type="EMBL" id="MT774379">
    <property type="protein sequence ID" value="QOR58391.1"/>
    <property type="molecule type" value="Genomic_DNA"/>
</dbReference>
<evidence type="ECO:0000313" key="3">
    <source>
        <dbReference type="Proteomes" id="UP000594051"/>
    </source>
</evidence>
<dbReference type="GO" id="GO:0003676">
    <property type="term" value="F:nucleic acid binding"/>
    <property type="evidence" value="ECO:0007669"/>
    <property type="project" value="InterPro"/>
</dbReference>
<dbReference type="Proteomes" id="UP000594051">
    <property type="component" value="Segment"/>
</dbReference>
<evidence type="ECO:0000313" key="2">
    <source>
        <dbReference type="EMBL" id="QOR58391.1"/>
    </source>
</evidence>
<dbReference type="RefSeq" id="YP_010110549.1">
    <property type="nucleotide sequence ID" value="NC_055872.1"/>
</dbReference>
<dbReference type="KEGG" id="vg:65128862"/>
<dbReference type="Gene3D" id="3.30.420.10">
    <property type="entry name" value="Ribonuclease H-like superfamily/Ribonuclease H"/>
    <property type="match status" value="1"/>
</dbReference>
<protein>
    <submittedName>
        <fullName evidence="2">DNA polymerase</fullName>
    </submittedName>
</protein>
<keyword evidence="3" id="KW-1185">Reference proteome</keyword>
<keyword evidence="1" id="KW-1194">Viral DNA replication</keyword>
<name>A0A7M1RX07_9CAUD</name>
<dbReference type="SUPFAM" id="SSF56672">
    <property type="entry name" value="DNA/RNA polymerases"/>
    <property type="match status" value="1"/>
</dbReference>
<reference evidence="2 3" key="1">
    <citation type="submission" date="2020-07" db="EMBL/GenBank/DDBJ databases">
        <title>Taxonomic proposal: Crassvirales, a new order of highly abundant and diverse bacterial viruses.</title>
        <authorList>
            <person name="Shkoporov A.N."/>
            <person name="Stockdale S.R."/>
            <person name="Guerin E."/>
            <person name="Ross R.P."/>
            <person name="Hill C."/>
        </authorList>
    </citation>
    <scope>NUCLEOTIDE SEQUENCE [LARGE SCALE GENOMIC DNA]</scope>
</reference>
<accession>A0A7M1RX07</accession>
<dbReference type="InterPro" id="IPR012337">
    <property type="entry name" value="RNaseH-like_sf"/>
</dbReference>
<dbReference type="GO" id="GO:0039693">
    <property type="term" value="P:viral DNA genome replication"/>
    <property type="evidence" value="ECO:0007669"/>
    <property type="project" value="UniProtKB-KW"/>
</dbReference>
<keyword evidence="1" id="KW-0235">DNA replication</keyword>
<proteinExistence type="predicted"/>
<organism evidence="2 3">
    <name type="scientific">uncultured phage cr118_1</name>
    <dbReference type="NCBI Taxonomy" id="2772063"/>
    <lineage>
        <taxon>Viruses</taxon>
        <taxon>Duplodnaviria</taxon>
        <taxon>Heunggongvirae</taxon>
        <taxon>Uroviricota</taxon>
        <taxon>Caudoviricetes</taxon>
        <taxon>Crassvirales</taxon>
        <taxon>Suoliviridae</taxon>
        <taxon>Uncouvirinae</taxon>
        <taxon>Besingivirus</taxon>
        <taxon>Besingivirus coli</taxon>
    </lineage>
</organism>
<sequence>MIIRDKICNVFDIEVFPNIFSCTIKNTETGEIITFEISQRKNDVANLIKYFTEDRNKYFVGYNNIHYDNPIINYIIEWFDNNNYGVNKMCISLFNLSKTIIQNKNEESWLRYKYADHFDYIDLLTMLYSKALRVSLKSMQVTMMYPNVQEFTEDWKKPLDPKKFDEMILYNINDVNSTSELLERCKEDIELRLDIEDKHHINCLSKDGVGIGVELLKNKYIERTGISKKELESLRSPADKIALKDVILPIIEFKSKILQDLLKEMKTLTVSPGRNGWNKKFIFHDRVISIGVGGIHSINKPEIIIPNDNELLLDTDAQSLYPTLILKWKFIPKHLGQAFADIYEEEYIERIAAKKAGRKLEDKTKKLLLNSVTGNYQNEYSWMYSPFAVMQIYFGLPI</sequence>
<evidence type="ECO:0000256" key="1">
    <source>
        <dbReference type="ARBA" id="ARBA00023109"/>
    </source>
</evidence>
<dbReference type="InterPro" id="IPR036397">
    <property type="entry name" value="RNaseH_sf"/>
</dbReference>
<dbReference type="GeneID" id="65128862"/>
<dbReference type="SUPFAM" id="SSF53098">
    <property type="entry name" value="Ribonuclease H-like"/>
    <property type="match status" value="1"/>
</dbReference>